<dbReference type="Proteomes" id="UP000596130">
    <property type="component" value="Chromosome"/>
</dbReference>
<protein>
    <submittedName>
        <fullName evidence="2">MEDS domain-containing protein</fullName>
    </submittedName>
</protein>
<reference evidence="2 3" key="1">
    <citation type="submission" date="2020-12" db="EMBL/GenBank/DDBJ databases">
        <title>Identification and biosynthesis of polyene macrolides produced by Streptomyces alfalfae Men-myco-93-63.</title>
        <authorList>
            <person name="Liu D."/>
            <person name="Li Y."/>
            <person name="Liu L."/>
            <person name="Han X."/>
            <person name="Shen F."/>
        </authorList>
    </citation>
    <scope>NUCLEOTIDE SEQUENCE [LARGE SCALE GENOMIC DNA]</scope>
    <source>
        <strain evidence="2 3">Men-myco-93-63</strain>
    </source>
</reference>
<gene>
    <name evidence="2" type="ORF">I8755_05145</name>
</gene>
<organism evidence="2 3">
    <name type="scientific">Streptomyces alfalfae</name>
    <dbReference type="NCBI Taxonomy" id="1642299"/>
    <lineage>
        <taxon>Bacteria</taxon>
        <taxon>Bacillati</taxon>
        <taxon>Actinomycetota</taxon>
        <taxon>Actinomycetes</taxon>
        <taxon>Kitasatosporales</taxon>
        <taxon>Streptomycetaceae</taxon>
        <taxon>Streptomyces</taxon>
    </lineage>
</organism>
<dbReference type="PROSITE" id="PS50801">
    <property type="entry name" value="STAS"/>
    <property type="match status" value="1"/>
</dbReference>
<sequence length="299" mass="32163">MRMDTGPALRAVGEMRPGDHLFHGYATEEEREAVLAAFLVDGLASGHRGLLLAPAQTPPGPLEGLRERLRRQGHDVADALADGRLRVRRPRSADPQDLGELVCREAEGTAADGLLGLRVALEASQRGDGAPGGPGDAEKLLGPAFQVLPVIGLCQYDRLAFDARELAALDAPHHGRVVADDIWQDELLRITRTFAPPGLALRGEVDDSNLTAVARALRAETRRAAGRAENPHRARVDLRELTFADVCALRLFVFTGLSLHALGGGMVLDGVAPQVRRVLHAAGWDRVPGLSWGEEREEA</sequence>
<dbReference type="InterPro" id="IPR036513">
    <property type="entry name" value="STAS_dom_sf"/>
</dbReference>
<evidence type="ECO:0000313" key="2">
    <source>
        <dbReference type="EMBL" id="QQC87860.1"/>
    </source>
</evidence>
<dbReference type="Pfam" id="PF13466">
    <property type="entry name" value="STAS_2"/>
    <property type="match status" value="1"/>
</dbReference>
<dbReference type="InterPro" id="IPR025847">
    <property type="entry name" value="MEDS_domain"/>
</dbReference>
<dbReference type="InterPro" id="IPR002645">
    <property type="entry name" value="STAS_dom"/>
</dbReference>
<proteinExistence type="predicted"/>
<evidence type="ECO:0000313" key="3">
    <source>
        <dbReference type="Proteomes" id="UP000596130"/>
    </source>
</evidence>
<dbReference type="Pfam" id="PF14417">
    <property type="entry name" value="MEDS"/>
    <property type="match status" value="1"/>
</dbReference>
<dbReference type="EMBL" id="CP065959">
    <property type="protein sequence ID" value="QQC87860.1"/>
    <property type="molecule type" value="Genomic_DNA"/>
</dbReference>
<dbReference type="CDD" id="cd07043">
    <property type="entry name" value="STAS_anti-anti-sigma_factors"/>
    <property type="match status" value="1"/>
</dbReference>
<dbReference type="InterPro" id="IPR058548">
    <property type="entry name" value="MlaB-like_STAS"/>
</dbReference>
<evidence type="ECO:0000259" key="1">
    <source>
        <dbReference type="PROSITE" id="PS50801"/>
    </source>
</evidence>
<name>A0A7T4TWG7_9ACTN</name>
<dbReference type="AlphaFoldDB" id="A0A7T4TWG7"/>
<dbReference type="Gene3D" id="3.30.750.24">
    <property type="entry name" value="STAS domain"/>
    <property type="match status" value="1"/>
</dbReference>
<feature type="domain" description="STAS" evidence="1">
    <location>
        <begin position="199"/>
        <end position="299"/>
    </location>
</feature>
<dbReference type="SUPFAM" id="SSF52091">
    <property type="entry name" value="SpoIIaa-like"/>
    <property type="match status" value="1"/>
</dbReference>
<accession>A0A7T4TWG7</accession>